<evidence type="ECO:0000259" key="5">
    <source>
        <dbReference type="Pfam" id="PF07631"/>
    </source>
</evidence>
<evidence type="ECO:0000259" key="3">
    <source>
        <dbReference type="Pfam" id="PF07626"/>
    </source>
</evidence>
<dbReference type="EMBL" id="CP036272">
    <property type="protein sequence ID" value="QDT62283.1"/>
    <property type="molecule type" value="Genomic_DNA"/>
</dbReference>
<dbReference type="RefSeq" id="WP_145276951.1">
    <property type="nucleotide sequence ID" value="NZ_CP036272.1"/>
</dbReference>
<evidence type="ECO:0000259" key="2">
    <source>
        <dbReference type="Pfam" id="PF07624"/>
    </source>
</evidence>
<evidence type="ECO:0000313" key="9">
    <source>
        <dbReference type="Proteomes" id="UP000315003"/>
    </source>
</evidence>
<reference evidence="8 9" key="1">
    <citation type="submission" date="2019-02" db="EMBL/GenBank/DDBJ databases">
        <title>Deep-cultivation of Planctomycetes and their phenomic and genomic characterization uncovers novel biology.</title>
        <authorList>
            <person name="Wiegand S."/>
            <person name="Jogler M."/>
            <person name="Boedeker C."/>
            <person name="Pinto D."/>
            <person name="Vollmers J."/>
            <person name="Rivas-Marin E."/>
            <person name="Kohn T."/>
            <person name="Peeters S.H."/>
            <person name="Heuer A."/>
            <person name="Rast P."/>
            <person name="Oberbeckmann S."/>
            <person name="Bunk B."/>
            <person name="Jeske O."/>
            <person name="Meyerdierks A."/>
            <person name="Storesund J.E."/>
            <person name="Kallscheuer N."/>
            <person name="Luecker S."/>
            <person name="Lage O.M."/>
            <person name="Pohl T."/>
            <person name="Merkel B.J."/>
            <person name="Hornburger P."/>
            <person name="Mueller R.-W."/>
            <person name="Bruemmer F."/>
            <person name="Labrenz M."/>
            <person name="Spormann A.M."/>
            <person name="Op den Camp H."/>
            <person name="Overmann J."/>
            <person name="Amann R."/>
            <person name="Jetten M.S.M."/>
            <person name="Mascher T."/>
            <person name="Medema M.H."/>
            <person name="Devos D.P."/>
            <person name="Kaster A.-K."/>
            <person name="Ovreas L."/>
            <person name="Rohde M."/>
            <person name="Galperin M.Y."/>
            <person name="Jogler C."/>
        </authorList>
    </citation>
    <scope>NUCLEOTIDE SEQUENCE [LARGE SCALE GENOMIC DNA]</scope>
    <source>
        <strain evidence="8 9">SV_7m_r</strain>
    </source>
</reference>
<accession>A0A517T1P9</accession>
<evidence type="ECO:0000259" key="6">
    <source>
        <dbReference type="Pfam" id="PF07635"/>
    </source>
</evidence>
<dbReference type="Pfam" id="PF07635">
    <property type="entry name" value="PSCyt1"/>
    <property type="match status" value="1"/>
</dbReference>
<dbReference type="AlphaFoldDB" id="A0A517T1P9"/>
<protein>
    <recommendedName>
        <fullName evidence="10">Planctomycete cytochrome C</fullName>
    </recommendedName>
</protein>
<dbReference type="Pfam" id="PF07624">
    <property type="entry name" value="PSD2"/>
    <property type="match status" value="1"/>
</dbReference>
<keyword evidence="9" id="KW-1185">Reference proteome</keyword>
<feature type="domain" description="DUF1588" evidence="4">
    <location>
        <begin position="643"/>
        <end position="740"/>
    </location>
</feature>
<dbReference type="InterPro" id="IPR013039">
    <property type="entry name" value="DUF1588"/>
</dbReference>
<evidence type="ECO:0000259" key="7">
    <source>
        <dbReference type="Pfam" id="PF07637"/>
    </source>
</evidence>
<dbReference type="Proteomes" id="UP000315003">
    <property type="component" value="Chromosome"/>
</dbReference>
<dbReference type="InterPro" id="IPR011429">
    <property type="entry name" value="Cyt_c_Planctomycete-type"/>
</dbReference>
<dbReference type="InterPro" id="IPR013042">
    <property type="entry name" value="DUF1592"/>
</dbReference>
<dbReference type="InterPro" id="IPR013043">
    <property type="entry name" value="DUF1595"/>
</dbReference>
<evidence type="ECO:0008006" key="10">
    <source>
        <dbReference type="Google" id="ProtNLM"/>
    </source>
</evidence>
<dbReference type="Pfam" id="PF07627">
    <property type="entry name" value="PSCyt3"/>
    <property type="match status" value="1"/>
</dbReference>
<feature type="domain" description="DUF1585" evidence="2">
    <location>
        <begin position="757"/>
        <end position="830"/>
    </location>
</feature>
<feature type="chain" id="PRO_5022162898" description="Planctomycete cytochrome C" evidence="1">
    <location>
        <begin position="23"/>
        <end position="833"/>
    </location>
</feature>
<feature type="domain" description="DUF1587" evidence="3">
    <location>
        <begin position="126"/>
        <end position="185"/>
    </location>
</feature>
<feature type="domain" description="DUF1592" evidence="5">
    <location>
        <begin position="501"/>
        <end position="622"/>
    </location>
</feature>
<dbReference type="InterPro" id="IPR013036">
    <property type="entry name" value="DUF1587"/>
</dbReference>
<organism evidence="8 9">
    <name type="scientific">Stieleria bergensis</name>
    <dbReference type="NCBI Taxonomy" id="2528025"/>
    <lineage>
        <taxon>Bacteria</taxon>
        <taxon>Pseudomonadati</taxon>
        <taxon>Planctomycetota</taxon>
        <taxon>Planctomycetia</taxon>
        <taxon>Pirellulales</taxon>
        <taxon>Pirellulaceae</taxon>
        <taxon>Stieleria</taxon>
    </lineage>
</organism>
<gene>
    <name evidence="8" type="ORF">SV7mr_48300</name>
</gene>
<evidence type="ECO:0000259" key="4">
    <source>
        <dbReference type="Pfam" id="PF07627"/>
    </source>
</evidence>
<sequence precursor="true">MKMLLPAVTFFLAAFSQLDALAADHALPHARKSLAPFLNTYCVSCHGAQEQNGQVRLDNVQWQITNNDHAQRWQDVLDQLNGGDMPPDDAKQPSNDELSHALDALTGAVLEARRRLTDHGGEVTLRRLNKREYSNTVKHLFGFGVAPDDIPDVGEITSFDTVGSEQFFSSSNFEAFLELGRKVAVESFRYNLSAKRPVKTERTEPETRRTKQLREKLADLDRKMALKKTGASWKEMGFKDEGEMEIIFRQWDSRAELPRRYLQYPLVDSGVYISDVAKWASAAMHTDIRGEYIVRIHGGINGDVDPLRRVVRIWDRHSIRGTLELSGTPAAPESVEMRAHQQMGRSHLGVNIRENVPESTINSMRGYLNKLQGNGDQRDPRAAVFIDWIELEGPYYPAGRPAWEAILYPDGETGKSPSPYIWNPNKIHELIEKFAFEAFRHRQPEPEYIDGLHQIYQQHVAEGMNAKDAMVEVMAIVMASPAFLYHHESDPSTTPGEQLPNRELAARLSYYLWSSPPDNELYAADLGDPNVYSAQVDRLLADPRANSFREGFVSQWAEFDRYDAITIDTRKLIHFNEGLQRDAKQEVIEFFGALIDENLPVSNLIDSDFLMINSALATHYGLDLPNNKSAAFQRVALPKDSPRGGLMTQTAFLIMGSNGERSSPVIRGALVMEKLLHDAPAPPPPNVPELSSASSEPMSNRAMVKLHQQRAVCASCHRKMDAIGFGLENFDTIGRWRDTETVGRQDVAIDPSGTLPSGEAFADVSELKQVLLNQQDALAREMVESLLAYGLGRTIEFSDGDDVEAILKKLQPADYPMRSIIREVALSALFRSK</sequence>
<feature type="domain" description="Cytochrome C Planctomycete-type" evidence="6">
    <location>
        <begin position="42"/>
        <end position="89"/>
    </location>
</feature>
<feature type="domain" description="DUF1595" evidence="7">
    <location>
        <begin position="428"/>
        <end position="488"/>
    </location>
</feature>
<dbReference type="Pfam" id="PF07631">
    <property type="entry name" value="PSD4"/>
    <property type="match status" value="1"/>
</dbReference>
<dbReference type="Pfam" id="PF07637">
    <property type="entry name" value="PSD5"/>
    <property type="match status" value="1"/>
</dbReference>
<dbReference type="OrthoDB" id="223930at2"/>
<evidence type="ECO:0000256" key="1">
    <source>
        <dbReference type="SAM" id="SignalP"/>
    </source>
</evidence>
<dbReference type="InterPro" id="IPR011478">
    <property type="entry name" value="DUF1585"/>
</dbReference>
<proteinExistence type="predicted"/>
<keyword evidence="1" id="KW-0732">Signal</keyword>
<evidence type="ECO:0000313" key="8">
    <source>
        <dbReference type="EMBL" id="QDT62283.1"/>
    </source>
</evidence>
<feature type="signal peptide" evidence="1">
    <location>
        <begin position="1"/>
        <end position="22"/>
    </location>
</feature>
<dbReference type="Pfam" id="PF07626">
    <property type="entry name" value="PSD3"/>
    <property type="match status" value="1"/>
</dbReference>
<name>A0A517T1P9_9BACT</name>